<protein>
    <submittedName>
        <fullName evidence="2">Effector of murein hydrolase LrgA (UPF0299 family)</fullName>
    </submittedName>
</protein>
<keyword evidence="1" id="KW-0472">Membrane</keyword>
<dbReference type="GO" id="GO:0016787">
    <property type="term" value="F:hydrolase activity"/>
    <property type="evidence" value="ECO:0007669"/>
    <property type="project" value="UniProtKB-KW"/>
</dbReference>
<accession>A0AAE3XEV0</accession>
<sequence length="112" mass="12137">MKLTPTIQALGAQAALYLTVLSASTLGLVALWRRAARAVARSHPTSWLIALLLMPVHAAVMHFSLHAPTAHIVVAEVIVTTMILIVLNARLEEPIVVRASREDRNTQEKTAA</sequence>
<feature type="transmembrane region" description="Helical" evidence="1">
    <location>
        <begin position="70"/>
        <end position="91"/>
    </location>
</feature>
<dbReference type="RefSeq" id="WP_309854903.1">
    <property type="nucleotide sequence ID" value="NZ_JAVDQJ010000005.1"/>
</dbReference>
<dbReference type="EMBL" id="JAVDQK010000004">
    <property type="protein sequence ID" value="MDR6218428.1"/>
    <property type="molecule type" value="Genomic_DNA"/>
</dbReference>
<feature type="transmembrane region" description="Helical" evidence="1">
    <location>
        <begin position="44"/>
        <end position="64"/>
    </location>
</feature>
<keyword evidence="1" id="KW-0812">Transmembrane</keyword>
<proteinExistence type="predicted"/>
<evidence type="ECO:0000313" key="2">
    <source>
        <dbReference type="EMBL" id="MDR6218428.1"/>
    </source>
</evidence>
<evidence type="ECO:0000313" key="3">
    <source>
        <dbReference type="Proteomes" id="UP001185331"/>
    </source>
</evidence>
<gene>
    <name evidence="2" type="ORF">J2Y00_001991</name>
</gene>
<keyword evidence="1" id="KW-1133">Transmembrane helix</keyword>
<organism evidence="2 3">
    <name type="scientific">Deinococcus soli</name>
    <name type="common">ex Cha et al. 2016</name>
    <dbReference type="NCBI Taxonomy" id="1309411"/>
    <lineage>
        <taxon>Bacteria</taxon>
        <taxon>Thermotogati</taxon>
        <taxon>Deinococcota</taxon>
        <taxon>Deinococci</taxon>
        <taxon>Deinococcales</taxon>
        <taxon>Deinococcaceae</taxon>
        <taxon>Deinococcus</taxon>
    </lineage>
</organism>
<evidence type="ECO:0000256" key="1">
    <source>
        <dbReference type="SAM" id="Phobius"/>
    </source>
</evidence>
<dbReference type="AlphaFoldDB" id="A0AAE3XEV0"/>
<dbReference type="Proteomes" id="UP001185331">
    <property type="component" value="Unassembled WGS sequence"/>
</dbReference>
<feature type="transmembrane region" description="Helical" evidence="1">
    <location>
        <begin position="12"/>
        <end position="32"/>
    </location>
</feature>
<comment type="caution">
    <text evidence="2">The sequence shown here is derived from an EMBL/GenBank/DDBJ whole genome shotgun (WGS) entry which is preliminary data.</text>
</comment>
<reference evidence="2" key="1">
    <citation type="submission" date="2023-07" db="EMBL/GenBank/DDBJ databases">
        <title>Sorghum-associated microbial communities from plants grown in Nebraska, USA.</title>
        <authorList>
            <person name="Schachtman D."/>
        </authorList>
    </citation>
    <scope>NUCLEOTIDE SEQUENCE</scope>
    <source>
        <strain evidence="2">BE330</strain>
    </source>
</reference>
<name>A0AAE3XEV0_9DEIO</name>
<keyword evidence="2" id="KW-0378">Hydrolase</keyword>